<evidence type="ECO:0000313" key="2">
    <source>
        <dbReference type="EMBL" id="BAB80820.1"/>
    </source>
</evidence>
<proteinExistence type="predicted"/>
<keyword evidence="1" id="KW-1133">Transmembrane helix</keyword>
<organism evidence="2 3">
    <name type="scientific">Clostridium perfringens (strain 13 / Type A)</name>
    <dbReference type="NCBI Taxonomy" id="195102"/>
    <lineage>
        <taxon>Bacteria</taxon>
        <taxon>Bacillati</taxon>
        <taxon>Bacillota</taxon>
        <taxon>Clostridia</taxon>
        <taxon>Eubacteriales</taxon>
        <taxon>Clostridiaceae</taxon>
        <taxon>Clostridium</taxon>
    </lineage>
</organism>
<name>Q8XLC8_CLOPE</name>
<dbReference type="EMBL" id="BA000016">
    <property type="protein sequence ID" value="BAB80820.1"/>
    <property type="molecule type" value="Genomic_DNA"/>
</dbReference>
<evidence type="ECO:0000313" key="3">
    <source>
        <dbReference type="Proteomes" id="UP000000818"/>
    </source>
</evidence>
<dbReference type="InterPro" id="IPR019396">
    <property type="entry name" value="TM_Fragile-X-F-assoc"/>
</dbReference>
<dbReference type="Pfam" id="PF10269">
    <property type="entry name" value="Tmemb_185A"/>
    <property type="match status" value="1"/>
</dbReference>
<accession>Q8XLC8</accession>
<dbReference type="Proteomes" id="UP000000818">
    <property type="component" value="Chromosome"/>
</dbReference>
<dbReference type="HOGENOM" id="CLU_2952243_0_0_9"/>
<feature type="transmembrane region" description="Helical" evidence="1">
    <location>
        <begin position="32"/>
        <end position="49"/>
    </location>
</feature>
<keyword evidence="1" id="KW-0472">Membrane</keyword>
<feature type="transmembrane region" description="Helical" evidence="1">
    <location>
        <begin position="7"/>
        <end position="26"/>
    </location>
</feature>
<gene>
    <name evidence="2" type="ordered locus">CPE1114</name>
</gene>
<keyword evidence="1" id="KW-0812">Transmembrane</keyword>
<sequence>MGILEVLTLIFIVLKLCGVIAWTWWLVLLPEIIGLILYFIVGIGITITGKKISSKKMED</sequence>
<protein>
    <recommendedName>
        <fullName evidence="4">Transmembrane Fragile-X-F protein</fullName>
    </recommendedName>
</protein>
<dbReference type="RefSeq" id="WP_011010252.1">
    <property type="nucleotide sequence ID" value="NC_003366.1"/>
</dbReference>
<dbReference type="STRING" id="195102.gene:10490377"/>
<dbReference type="KEGG" id="cpe:CPE1114"/>
<evidence type="ECO:0000256" key="1">
    <source>
        <dbReference type="SAM" id="Phobius"/>
    </source>
</evidence>
<reference evidence="2 3" key="1">
    <citation type="journal article" date="2002" name="Proc. Natl. Acad. Sci. U.S.A.">
        <title>Complete genome sequence of Clostridium perfringens, an anaerobic flesh-eater.</title>
        <authorList>
            <person name="Shimizu T."/>
            <person name="Ohtani K."/>
            <person name="Hirakawa H."/>
            <person name="Ohshima K."/>
            <person name="Yamashita A."/>
            <person name="Shiba T."/>
            <person name="Ogasawara N."/>
            <person name="Hattori M."/>
            <person name="Kuhara S."/>
            <person name="Hayashi H."/>
        </authorList>
    </citation>
    <scope>NUCLEOTIDE SEQUENCE [LARGE SCALE GENOMIC DNA]</scope>
    <source>
        <strain evidence="3">13 / Type A</strain>
    </source>
</reference>
<dbReference type="AlphaFoldDB" id="Q8XLC8"/>
<evidence type="ECO:0008006" key="4">
    <source>
        <dbReference type="Google" id="ProtNLM"/>
    </source>
</evidence>